<evidence type="ECO:0000259" key="5">
    <source>
        <dbReference type="PROSITE" id="PS50227"/>
    </source>
</evidence>
<dbReference type="FunFam" id="4.10.1240.10:FF:000011">
    <property type="entry name" value="Calcitonin gene-related peptide type 1 receptor"/>
    <property type="match status" value="1"/>
</dbReference>
<gene>
    <name evidence="6" type="ORF">PECUL_23A051213</name>
</gene>
<accession>A0AAD1SR87</accession>
<dbReference type="Pfam" id="PF02793">
    <property type="entry name" value="HRM"/>
    <property type="match status" value="1"/>
</dbReference>
<keyword evidence="7" id="KW-1185">Reference proteome</keyword>
<dbReference type="AlphaFoldDB" id="A0AAD1SR87"/>
<name>A0AAD1SR87_PELCU</name>
<dbReference type="GO" id="GO:0001635">
    <property type="term" value="F:calcitonin gene-related peptide receptor activity"/>
    <property type="evidence" value="ECO:0007669"/>
    <property type="project" value="TreeGrafter"/>
</dbReference>
<dbReference type="SMART" id="SM00008">
    <property type="entry name" value="HormR"/>
    <property type="match status" value="1"/>
</dbReference>
<dbReference type="InterPro" id="IPR050332">
    <property type="entry name" value="GPCR_2"/>
</dbReference>
<evidence type="ECO:0000256" key="4">
    <source>
        <dbReference type="SAM" id="SignalP"/>
    </source>
</evidence>
<dbReference type="GO" id="GO:0005886">
    <property type="term" value="C:plasma membrane"/>
    <property type="evidence" value="ECO:0007669"/>
    <property type="project" value="TreeGrafter"/>
</dbReference>
<dbReference type="SUPFAM" id="SSF111418">
    <property type="entry name" value="Hormone receptor domain"/>
    <property type="match status" value="1"/>
</dbReference>
<keyword evidence="3" id="KW-0812">Transmembrane</keyword>
<feature type="chain" id="PRO_5042219658" evidence="4">
    <location>
        <begin position="23"/>
        <end position="267"/>
    </location>
</feature>
<evidence type="ECO:0000256" key="3">
    <source>
        <dbReference type="SAM" id="Phobius"/>
    </source>
</evidence>
<dbReference type="Gene3D" id="4.10.1240.10">
    <property type="entry name" value="GPCR, family 2, extracellular hormone receptor domain"/>
    <property type="match status" value="1"/>
</dbReference>
<dbReference type="GO" id="GO:0001605">
    <property type="term" value="F:adrenomedullin receptor activity"/>
    <property type="evidence" value="ECO:0007669"/>
    <property type="project" value="TreeGrafter"/>
</dbReference>
<dbReference type="GO" id="GO:0007189">
    <property type="term" value="P:adenylate cyclase-activating G protein-coupled receptor signaling pathway"/>
    <property type="evidence" value="ECO:0007669"/>
    <property type="project" value="TreeGrafter"/>
</dbReference>
<feature type="signal peptide" evidence="4">
    <location>
        <begin position="1"/>
        <end position="22"/>
    </location>
</feature>
<organism evidence="6 7">
    <name type="scientific">Pelobates cultripes</name>
    <name type="common">Western spadefoot toad</name>
    <dbReference type="NCBI Taxonomy" id="61616"/>
    <lineage>
        <taxon>Eukaryota</taxon>
        <taxon>Metazoa</taxon>
        <taxon>Chordata</taxon>
        <taxon>Craniata</taxon>
        <taxon>Vertebrata</taxon>
        <taxon>Euteleostomi</taxon>
        <taxon>Amphibia</taxon>
        <taxon>Batrachia</taxon>
        <taxon>Anura</taxon>
        <taxon>Pelobatoidea</taxon>
        <taxon>Pelobatidae</taxon>
        <taxon>Pelobates</taxon>
    </lineage>
</organism>
<dbReference type="GO" id="GO:0001525">
    <property type="term" value="P:angiogenesis"/>
    <property type="evidence" value="ECO:0007669"/>
    <property type="project" value="TreeGrafter"/>
</dbReference>
<feature type="domain" description="G-protein coupled receptors family 2 profile 1" evidence="5">
    <location>
        <begin position="53"/>
        <end position="137"/>
    </location>
</feature>
<dbReference type="PANTHER" id="PTHR45620:SF21">
    <property type="entry name" value="CALCITONIN GENE-RELATED PEPTIDE TYPE 1 RECEPTOR"/>
    <property type="match status" value="1"/>
</dbReference>
<dbReference type="EMBL" id="OW240918">
    <property type="protein sequence ID" value="CAH2306683.1"/>
    <property type="molecule type" value="Genomic_DNA"/>
</dbReference>
<keyword evidence="3" id="KW-1133">Transmembrane helix</keyword>
<dbReference type="InterPro" id="IPR003287">
    <property type="entry name" value="GPCR_2_calcitonin_rcpt_fam"/>
</dbReference>
<keyword evidence="2" id="KW-1015">Disulfide bond</keyword>
<keyword evidence="1 4" id="KW-0732">Signal</keyword>
<dbReference type="Proteomes" id="UP001295444">
    <property type="component" value="Chromosome 07"/>
</dbReference>
<keyword evidence="6" id="KW-0675">Receptor</keyword>
<protein>
    <submittedName>
        <fullName evidence="6">Calcitonin gene-related peptide type 1 receptor</fullName>
    </submittedName>
</protein>
<dbReference type="GO" id="GO:0004948">
    <property type="term" value="F:calcitonin receptor activity"/>
    <property type="evidence" value="ECO:0007669"/>
    <property type="project" value="InterPro"/>
</dbReference>
<evidence type="ECO:0000313" key="7">
    <source>
        <dbReference type="Proteomes" id="UP001295444"/>
    </source>
</evidence>
<evidence type="ECO:0000313" key="6">
    <source>
        <dbReference type="EMBL" id="CAH2306683.1"/>
    </source>
</evidence>
<dbReference type="PROSITE" id="PS50227">
    <property type="entry name" value="G_PROTEIN_RECEP_F2_3"/>
    <property type="match status" value="1"/>
</dbReference>
<proteinExistence type="predicted"/>
<keyword evidence="3" id="KW-0472">Membrane</keyword>
<dbReference type="PROSITE" id="PS00649">
    <property type="entry name" value="G_PROTEIN_RECEP_F2_1"/>
    <property type="match status" value="1"/>
</dbReference>
<dbReference type="InterPro" id="IPR017983">
    <property type="entry name" value="GPCR_2_secretin-like_CS"/>
</dbReference>
<evidence type="ECO:0000256" key="2">
    <source>
        <dbReference type="ARBA" id="ARBA00023157"/>
    </source>
</evidence>
<evidence type="ECO:0000256" key="1">
    <source>
        <dbReference type="ARBA" id="ARBA00022729"/>
    </source>
</evidence>
<reference evidence="6" key="1">
    <citation type="submission" date="2022-03" db="EMBL/GenBank/DDBJ databases">
        <authorList>
            <person name="Alioto T."/>
            <person name="Alioto T."/>
            <person name="Gomez Garrido J."/>
        </authorList>
    </citation>
    <scope>NUCLEOTIDE SEQUENCE</scope>
</reference>
<dbReference type="InterPro" id="IPR001879">
    <property type="entry name" value="GPCR_2_extracellular_dom"/>
</dbReference>
<feature type="transmembrane region" description="Helical" evidence="3">
    <location>
        <begin position="218"/>
        <end position="238"/>
    </location>
</feature>
<dbReference type="InterPro" id="IPR036445">
    <property type="entry name" value="GPCR_2_extracell_dom_sf"/>
</dbReference>
<dbReference type="PRINTS" id="PR01350">
    <property type="entry name" value="CTRFAMILY"/>
</dbReference>
<dbReference type="PANTHER" id="PTHR45620">
    <property type="entry name" value="PDF RECEPTOR-LIKE PROTEIN-RELATED"/>
    <property type="match status" value="1"/>
</dbReference>
<sequence>MAKYCIFFHLLIIYITRNYVLASQGEDSEWIMQEENFIHVSVTRNKIMSAQYECYQKIMQEPEHGKQGRFCNRTWDGWLCWGDVVAGDISEQHCPDYFQDFDPSEKVTKECDEHGHWFRHPESNRTWTNYTQCTTLTQAKLKGLVHCSGGCGMQTSVIGSLLGVYASKFGVLWLLHIGVGRQGISPRSGRVVGRGGGYRHSGEGLGGVFRYVSSGLQWAPGALCSGSLVSWLGCFFFVRVGREFHTNRQMAVVMELKKALGTVVGTV</sequence>